<evidence type="ECO:0000313" key="4">
    <source>
        <dbReference type="Proteomes" id="UP001152797"/>
    </source>
</evidence>
<comment type="caution">
    <text evidence="2">The sequence shown here is derived from an EMBL/GenBank/DDBJ whole genome shotgun (WGS) entry which is preliminary data.</text>
</comment>
<keyword evidence="4" id="KW-1185">Reference proteome</keyword>
<dbReference type="EMBL" id="CAMXCT020000513">
    <property type="protein sequence ID" value="CAL1133146.1"/>
    <property type="molecule type" value="Genomic_DNA"/>
</dbReference>
<proteinExistence type="predicted"/>
<reference evidence="2" key="1">
    <citation type="submission" date="2022-10" db="EMBL/GenBank/DDBJ databases">
        <authorList>
            <person name="Chen Y."/>
            <person name="Dougan E. K."/>
            <person name="Chan C."/>
            <person name="Rhodes N."/>
            <person name="Thang M."/>
        </authorList>
    </citation>
    <scope>NUCLEOTIDE SEQUENCE</scope>
</reference>
<dbReference type="EMBL" id="CAMXCT010000513">
    <property type="protein sequence ID" value="CAI3979771.1"/>
    <property type="molecule type" value="Genomic_DNA"/>
</dbReference>
<reference evidence="3 4" key="2">
    <citation type="submission" date="2024-05" db="EMBL/GenBank/DDBJ databases">
        <authorList>
            <person name="Chen Y."/>
            <person name="Shah S."/>
            <person name="Dougan E. K."/>
            <person name="Thang M."/>
            <person name="Chan C."/>
        </authorList>
    </citation>
    <scope>NUCLEOTIDE SEQUENCE [LARGE SCALE GENOMIC DNA]</scope>
</reference>
<accession>A0A9P1BUL8</accession>
<name>A0A9P1BUL8_9DINO</name>
<sequence>MTSKSRGGPPPLIPPNPCLIPPQPPLPPPPSPMPTASLTVKGQIGEYKLEVNSQEGLAQLVQVVEKFADIESQMTMAAHLRYQTQLQNEQMMRFQCMNVPLAITSMFPPVLVPQVGPSDTTAGDKTSQSVGQSRSVNDICLPGAIVRMHEYRGKQYSSQYSSMQRLTGLDLQQYTVQRAAGVTDMVQEVQHPILKQFYVTSPLAGFWCATLSDLRTCTHCDWEQLYTLVLGRIKSDLSAVKPRIQNALETGMVIETTFH</sequence>
<dbReference type="AlphaFoldDB" id="A0A9P1BUL8"/>
<feature type="compositionally biased region" description="Pro residues" evidence="1">
    <location>
        <begin position="8"/>
        <end position="33"/>
    </location>
</feature>
<dbReference type="Proteomes" id="UP001152797">
    <property type="component" value="Unassembled WGS sequence"/>
</dbReference>
<protein>
    <submittedName>
        <fullName evidence="2">Uncharacterized protein</fullName>
    </submittedName>
</protein>
<feature type="region of interest" description="Disordered" evidence="1">
    <location>
        <begin position="1"/>
        <end position="35"/>
    </location>
</feature>
<dbReference type="EMBL" id="CAMXCT030000513">
    <property type="protein sequence ID" value="CAL4767083.1"/>
    <property type="molecule type" value="Genomic_DNA"/>
</dbReference>
<gene>
    <name evidence="2" type="ORF">C1SCF055_LOCUS7705</name>
</gene>
<evidence type="ECO:0000256" key="1">
    <source>
        <dbReference type="SAM" id="MobiDB-lite"/>
    </source>
</evidence>
<evidence type="ECO:0000313" key="2">
    <source>
        <dbReference type="EMBL" id="CAI3979771.1"/>
    </source>
</evidence>
<evidence type="ECO:0000313" key="3">
    <source>
        <dbReference type="EMBL" id="CAL4767083.1"/>
    </source>
</evidence>
<organism evidence="2">
    <name type="scientific">Cladocopium goreaui</name>
    <dbReference type="NCBI Taxonomy" id="2562237"/>
    <lineage>
        <taxon>Eukaryota</taxon>
        <taxon>Sar</taxon>
        <taxon>Alveolata</taxon>
        <taxon>Dinophyceae</taxon>
        <taxon>Suessiales</taxon>
        <taxon>Symbiodiniaceae</taxon>
        <taxon>Cladocopium</taxon>
    </lineage>
</organism>